<protein>
    <recommendedName>
        <fullName evidence="2">Ribonuclease H1 N-terminal domain-containing protein</fullName>
    </recommendedName>
</protein>
<name>A0A9P6D7S1_PLEER</name>
<evidence type="ECO:0000256" key="1">
    <source>
        <dbReference type="SAM" id="MobiDB-lite"/>
    </source>
</evidence>
<gene>
    <name evidence="3" type="ORF">BDN71DRAFT_1431681</name>
</gene>
<dbReference type="EMBL" id="MU154572">
    <property type="protein sequence ID" value="KAF9494452.1"/>
    <property type="molecule type" value="Genomic_DNA"/>
</dbReference>
<organism evidence="3 4">
    <name type="scientific">Pleurotus eryngii</name>
    <name type="common">Boletus of the steppes</name>
    <dbReference type="NCBI Taxonomy" id="5323"/>
    <lineage>
        <taxon>Eukaryota</taxon>
        <taxon>Fungi</taxon>
        <taxon>Dikarya</taxon>
        <taxon>Basidiomycota</taxon>
        <taxon>Agaricomycotina</taxon>
        <taxon>Agaricomycetes</taxon>
        <taxon>Agaricomycetidae</taxon>
        <taxon>Agaricales</taxon>
        <taxon>Pleurotineae</taxon>
        <taxon>Pleurotaceae</taxon>
        <taxon>Pleurotus</taxon>
    </lineage>
</organism>
<feature type="compositionally biased region" description="Polar residues" evidence="1">
    <location>
        <begin position="726"/>
        <end position="735"/>
    </location>
</feature>
<evidence type="ECO:0000313" key="4">
    <source>
        <dbReference type="Proteomes" id="UP000807025"/>
    </source>
</evidence>
<accession>A0A9P6D7S1</accession>
<dbReference type="OrthoDB" id="3203159at2759"/>
<feature type="compositionally biased region" description="Gly residues" evidence="1">
    <location>
        <begin position="796"/>
        <end position="825"/>
    </location>
</feature>
<keyword evidence="4" id="KW-1185">Reference proteome</keyword>
<dbReference type="Gene3D" id="3.40.970.10">
    <property type="entry name" value="Ribonuclease H1, N-terminal domain"/>
    <property type="match status" value="1"/>
</dbReference>
<evidence type="ECO:0000259" key="2">
    <source>
        <dbReference type="Pfam" id="PF01693"/>
    </source>
</evidence>
<reference evidence="3" key="1">
    <citation type="submission" date="2020-11" db="EMBL/GenBank/DDBJ databases">
        <authorList>
            <consortium name="DOE Joint Genome Institute"/>
            <person name="Ahrendt S."/>
            <person name="Riley R."/>
            <person name="Andreopoulos W."/>
            <person name="Labutti K."/>
            <person name="Pangilinan J."/>
            <person name="Ruiz-Duenas F.J."/>
            <person name="Barrasa J.M."/>
            <person name="Sanchez-Garcia M."/>
            <person name="Camarero S."/>
            <person name="Miyauchi S."/>
            <person name="Serrano A."/>
            <person name="Linde D."/>
            <person name="Babiker R."/>
            <person name="Drula E."/>
            <person name="Ayuso-Fernandez I."/>
            <person name="Pacheco R."/>
            <person name="Padilla G."/>
            <person name="Ferreira P."/>
            <person name="Barriuso J."/>
            <person name="Kellner H."/>
            <person name="Castanera R."/>
            <person name="Alfaro M."/>
            <person name="Ramirez L."/>
            <person name="Pisabarro A.G."/>
            <person name="Kuo A."/>
            <person name="Tritt A."/>
            <person name="Lipzen A."/>
            <person name="He G."/>
            <person name="Yan M."/>
            <person name="Ng V."/>
            <person name="Cullen D."/>
            <person name="Martin F."/>
            <person name="Rosso M.-N."/>
            <person name="Henrissat B."/>
            <person name="Hibbett D."/>
            <person name="Martinez A.T."/>
            <person name="Grigoriev I.V."/>
        </authorList>
    </citation>
    <scope>NUCLEOTIDE SEQUENCE</scope>
    <source>
        <strain evidence="3">ATCC 90797</strain>
    </source>
</reference>
<feature type="compositionally biased region" description="Polar residues" evidence="1">
    <location>
        <begin position="743"/>
        <end position="757"/>
    </location>
</feature>
<dbReference type="SUPFAM" id="SSF55658">
    <property type="entry name" value="L9 N-domain-like"/>
    <property type="match status" value="1"/>
</dbReference>
<feature type="region of interest" description="Disordered" evidence="1">
    <location>
        <begin position="114"/>
        <end position="136"/>
    </location>
</feature>
<proteinExistence type="predicted"/>
<feature type="compositionally biased region" description="Pro residues" evidence="1">
    <location>
        <begin position="867"/>
        <end position="882"/>
    </location>
</feature>
<feature type="compositionally biased region" description="Polar residues" evidence="1">
    <location>
        <begin position="56"/>
        <end position="72"/>
    </location>
</feature>
<feature type="compositionally biased region" description="Pro residues" evidence="1">
    <location>
        <begin position="692"/>
        <end position="701"/>
    </location>
</feature>
<sequence>MSPSPSPVEFNKLIAILAQVKLSPTKAWALSATLNMMADAIEEDESAKGSPPAATPANSPVLFQSQHPSSDYGSTSSGGTIASFSPTSMIKAHLNNPSDTDSGYWSLVLLPPTSPPTHVSSPPSPPRSPPSFALSRQEKHARWAADFVAMKAKQQHNESQQYYENQSVVLRTAVPQASNDHTHFGNAAGSTAQLPAFGVTSPSLTSSCTKRPATPEGAYFRVYRLPNRSPLMFYVAPPLPKASLYVVTRGREIGIFSRWTRVLPLIHRVQGASYVKISSIEQGEEIMWEEYTRGTCMSLVGPNAKSTQWRKADKVTLSSKRRTRRRKNILDFPSLAPGSMPNEVSPSPAGSLPVNIPSSSCLPDVDLTHSPTTSKTPFNSFPLTSPTPSISSLTCAHSETPDDLDDRLFTRSTRTLDLFVEDLELSLKRYHSVNFDARLLLKDYGFQEGTLHQRSLDFQAGLLAILGHIVLALHQILNELAVLKEDPKGFIFDPNFKSLRSLEGIPDSYLLQATWGVLMFRAKRARERINNKLQTLCVILGQHDERSIHSNDSTLSDVQREFLQNSPRTNMFQLLQQDDYRNSIPYSVQGPVKHWLQQLPAPRPYVPAQSYRSETEKSTVAPSVLPSITTPHPVQVHFASTPSSSSVYVPGYGAIEDSHGVGLSSVRSRRAASNSSTTRHSDGGGPLKHPQDPIPSLPPTPRSDSPTGLQPLILPSRTHSMDRPLPSSSYLQGASWTAPAPSKKTTQHGNYPSSTRSSNKRTNDDNRGRLPTRSQGRPSAPYRRDPNNPSNDNSGGQRGPEGGPGGNSGGPGGNGRGFGGFGGGPSNNRGPGGPPPPGGPFNSPFQGGRYDPPPPPGPNDPDGGGNPPDPPPPAGNIPAFFPRPPVEFRWQLSSKIPLSSLPEWNGNPTTVIQYVSELSYYQQLGDDVTNHLAQVAPFQFTRLAKTWFNGLSLTDRLACTANMPNFLIFIHEQFMHDEWRYERGLEFDRMYFR</sequence>
<feature type="region of interest" description="Disordered" evidence="1">
    <location>
        <begin position="328"/>
        <end position="385"/>
    </location>
</feature>
<feature type="region of interest" description="Disordered" evidence="1">
    <location>
        <begin position="659"/>
        <end position="882"/>
    </location>
</feature>
<dbReference type="InterPro" id="IPR009027">
    <property type="entry name" value="Ribosomal_bL9/RNase_H1_N"/>
</dbReference>
<evidence type="ECO:0000313" key="3">
    <source>
        <dbReference type="EMBL" id="KAF9494452.1"/>
    </source>
</evidence>
<comment type="caution">
    <text evidence="3">The sequence shown here is derived from an EMBL/GenBank/DDBJ whole genome shotgun (WGS) entry which is preliminary data.</text>
</comment>
<feature type="domain" description="Ribonuclease H1 N-terminal" evidence="2">
    <location>
        <begin position="245"/>
        <end position="281"/>
    </location>
</feature>
<dbReference type="Proteomes" id="UP000807025">
    <property type="component" value="Unassembled WGS sequence"/>
</dbReference>
<dbReference type="AlphaFoldDB" id="A0A9P6D7S1"/>
<feature type="compositionally biased region" description="Low complexity" evidence="1">
    <location>
        <begin position="660"/>
        <end position="678"/>
    </location>
</feature>
<dbReference type="InterPro" id="IPR011320">
    <property type="entry name" value="RNase_H1_N"/>
</dbReference>
<dbReference type="InterPro" id="IPR037056">
    <property type="entry name" value="RNase_H1_N_sf"/>
</dbReference>
<dbReference type="Pfam" id="PF01693">
    <property type="entry name" value="Cauli_VI"/>
    <property type="match status" value="1"/>
</dbReference>
<feature type="region of interest" description="Disordered" evidence="1">
    <location>
        <begin position="43"/>
        <end position="78"/>
    </location>
</feature>
<feature type="compositionally biased region" description="Polar residues" evidence="1">
    <location>
        <begin position="369"/>
        <end position="379"/>
    </location>
</feature>